<dbReference type="InterPro" id="IPR000524">
    <property type="entry name" value="Tscrpt_reg_HTH_GntR"/>
</dbReference>
<proteinExistence type="predicted"/>
<evidence type="ECO:0000256" key="2">
    <source>
        <dbReference type="ARBA" id="ARBA00023125"/>
    </source>
</evidence>
<dbReference type="EMBL" id="JBAPLU010000004">
    <property type="protein sequence ID" value="MEI4271175.1"/>
    <property type="molecule type" value="Genomic_DNA"/>
</dbReference>
<sequence length="231" mass="25079">MSSLGEAAYRLLRAEIVTCRLAPGERLTERQLSARTGFGISPVRDALTRLDQDGLVQTLPRRGYHVTPMTPGSIDELLDAWSVLGPELARRGVRQADDRQRARLAEGFTAVDELSRQTPGPELAFFIVARLDEVFTTLVEAAGNRYLHTMYRGLSGDLSRLWVLTLSADPSLVGAESVAGLLTAIGQPADGDALARSVTRTLASFRALVQQTVMRWPSVTEAPLRAPDAPA</sequence>
<dbReference type="InterPro" id="IPR011711">
    <property type="entry name" value="GntR_C"/>
</dbReference>
<evidence type="ECO:0000256" key="3">
    <source>
        <dbReference type="ARBA" id="ARBA00023163"/>
    </source>
</evidence>
<dbReference type="InterPro" id="IPR008920">
    <property type="entry name" value="TF_FadR/GntR_C"/>
</dbReference>
<dbReference type="Pfam" id="PF00392">
    <property type="entry name" value="GntR"/>
    <property type="match status" value="1"/>
</dbReference>
<dbReference type="PANTHER" id="PTHR43537">
    <property type="entry name" value="TRANSCRIPTIONAL REGULATOR, GNTR FAMILY"/>
    <property type="match status" value="1"/>
</dbReference>
<dbReference type="SMART" id="SM00345">
    <property type="entry name" value="HTH_GNTR"/>
    <property type="match status" value="1"/>
</dbReference>
<accession>A0ABU8DQQ9</accession>
<dbReference type="Pfam" id="PF07729">
    <property type="entry name" value="FCD"/>
    <property type="match status" value="1"/>
</dbReference>
<dbReference type="InterPro" id="IPR036388">
    <property type="entry name" value="WH-like_DNA-bd_sf"/>
</dbReference>
<evidence type="ECO:0000313" key="6">
    <source>
        <dbReference type="Proteomes" id="UP001361570"/>
    </source>
</evidence>
<dbReference type="RefSeq" id="WP_336403469.1">
    <property type="nucleotide sequence ID" value="NZ_JBAPLU010000004.1"/>
</dbReference>
<dbReference type="SUPFAM" id="SSF46785">
    <property type="entry name" value="Winged helix' DNA-binding domain"/>
    <property type="match status" value="1"/>
</dbReference>
<gene>
    <name evidence="5" type="ORF">TEK04_05530</name>
</gene>
<dbReference type="CDD" id="cd07377">
    <property type="entry name" value="WHTH_GntR"/>
    <property type="match status" value="1"/>
</dbReference>
<keyword evidence="3" id="KW-0804">Transcription</keyword>
<keyword evidence="6" id="KW-1185">Reference proteome</keyword>
<name>A0ABU8DQQ9_9ACTN</name>
<reference evidence="5 6" key="1">
    <citation type="submission" date="2024-03" db="EMBL/GenBank/DDBJ databases">
        <title>Draft genome sequence of Klenkia sp. LSe6-5.</title>
        <authorList>
            <person name="Duangmal K."/>
            <person name="Chantavorakit T."/>
        </authorList>
    </citation>
    <scope>NUCLEOTIDE SEQUENCE [LARGE SCALE GENOMIC DNA]</scope>
    <source>
        <strain evidence="5 6">LSe6-5</strain>
    </source>
</reference>
<keyword evidence="1" id="KW-0805">Transcription regulation</keyword>
<dbReference type="InterPro" id="IPR036390">
    <property type="entry name" value="WH_DNA-bd_sf"/>
</dbReference>
<evidence type="ECO:0000256" key="1">
    <source>
        <dbReference type="ARBA" id="ARBA00023015"/>
    </source>
</evidence>
<dbReference type="Gene3D" id="1.20.120.530">
    <property type="entry name" value="GntR ligand-binding domain-like"/>
    <property type="match status" value="1"/>
</dbReference>
<dbReference type="Gene3D" id="1.10.10.10">
    <property type="entry name" value="Winged helix-like DNA-binding domain superfamily/Winged helix DNA-binding domain"/>
    <property type="match status" value="1"/>
</dbReference>
<evidence type="ECO:0000313" key="5">
    <source>
        <dbReference type="EMBL" id="MEI4271175.1"/>
    </source>
</evidence>
<protein>
    <submittedName>
        <fullName evidence="5">GntR family transcriptional regulator</fullName>
    </submittedName>
</protein>
<comment type="caution">
    <text evidence="5">The sequence shown here is derived from an EMBL/GenBank/DDBJ whole genome shotgun (WGS) entry which is preliminary data.</text>
</comment>
<feature type="domain" description="HTH gntR-type" evidence="4">
    <location>
        <begin position="2"/>
        <end position="69"/>
    </location>
</feature>
<organism evidence="5 6">
    <name type="scientific">Klenkia sesuvii</name>
    <dbReference type="NCBI Taxonomy" id="3103137"/>
    <lineage>
        <taxon>Bacteria</taxon>
        <taxon>Bacillati</taxon>
        <taxon>Actinomycetota</taxon>
        <taxon>Actinomycetes</taxon>
        <taxon>Geodermatophilales</taxon>
        <taxon>Geodermatophilaceae</taxon>
        <taxon>Klenkia</taxon>
    </lineage>
</organism>
<evidence type="ECO:0000259" key="4">
    <source>
        <dbReference type="PROSITE" id="PS50949"/>
    </source>
</evidence>
<keyword evidence="2" id="KW-0238">DNA-binding</keyword>
<dbReference type="PANTHER" id="PTHR43537:SF24">
    <property type="entry name" value="GLUCONATE OPERON TRANSCRIPTIONAL REPRESSOR"/>
    <property type="match status" value="1"/>
</dbReference>
<dbReference type="PROSITE" id="PS50949">
    <property type="entry name" value="HTH_GNTR"/>
    <property type="match status" value="1"/>
</dbReference>
<dbReference type="Proteomes" id="UP001361570">
    <property type="component" value="Unassembled WGS sequence"/>
</dbReference>
<dbReference type="SUPFAM" id="SSF48008">
    <property type="entry name" value="GntR ligand-binding domain-like"/>
    <property type="match status" value="1"/>
</dbReference>